<dbReference type="Gene3D" id="3.90.70.10">
    <property type="entry name" value="Cysteine proteinases"/>
    <property type="match status" value="1"/>
</dbReference>
<evidence type="ECO:0000313" key="3">
    <source>
        <dbReference type="EMBL" id="GAA4634620.1"/>
    </source>
</evidence>
<dbReference type="Proteomes" id="UP001501442">
    <property type="component" value="Unassembled WGS sequence"/>
</dbReference>
<dbReference type="Pfam" id="PF13529">
    <property type="entry name" value="Peptidase_C39_2"/>
    <property type="match status" value="1"/>
</dbReference>
<keyword evidence="4" id="KW-1185">Reference proteome</keyword>
<protein>
    <recommendedName>
        <fullName evidence="2">Peptidase C39-like domain-containing protein</fullName>
    </recommendedName>
</protein>
<gene>
    <name evidence="3" type="ORF">GCM10023196_076840</name>
</gene>
<dbReference type="InterPro" id="IPR039564">
    <property type="entry name" value="Peptidase_C39-like"/>
</dbReference>
<keyword evidence="1" id="KW-0732">Signal</keyword>
<reference evidence="4" key="1">
    <citation type="journal article" date="2019" name="Int. J. Syst. Evol. Microbiol.">
        <title>The Global Catalogue of Microorganisms (GCM) 10K type strain sequencing project: providing services to taxonomists for standard genome sequencing and annotation.</title>
        <authorList>
            <consortium name="The Broad Institute Genomics Platform"/>
            <consortium name="The Broad Institute Genome Sequencing Center for Infectious Disease"/>
            <person name="Wu L."/>
            <person name="Ma J."/>
        </authorList>
    </citation>
    <scope>NUCLEOTIDE SEQUENCE [LARGE SCALE GENOMIC DNA]</scope>
    <source>
        <strain evidence="4">JCM 17939</strain>
    </source>
</reference>
<sequence length="220" mass="23325">MSHSPRIAALVGAVAVTMPLLAAAPAHAAPAAPVASVAAPAPQVEITATKSISIKTQEQQTNYWCAPAAGRALLSRLITKGLPNQKQLAKWMGTKSPSGTSAAGLRNGLRKALQTYGSGSYDVVPLSPGSQAAFYNSIKSAVGTKKVAVIFRVYVGYKPWGGHYNDKEGHFMVVRGYTTGSKPKILWWDPADNTYHTAPLASSWTSVKKAGHWEIVAAKR</sequence>
<accession>A0ABP8UP04</accession>
<comment type="caution">
    <text evidence="3">The sequence shown here is derived from an EMBL/GenBank/DDBJ whole genome shotgun (WGS) entry which is preliminary data.</text>
</comment>
<feature type="domain" description="Peptidase C39-like" evidence="2">
    <location>
        <begin position="54"/>
        <end position="191"/>
    </location>
</feature>
<evidence type="ECO:0000259" key="2">
    <source>
        <dbReference type="Pfam" id="PF13529"/>
    </source>
</evidence>
<dbReference type="EMBL" id="BAABHK010000014">
    <property type="protein sequence ID" value="GAA4634620.1"/>
    <property type="molecule type" value="Genomic_DNA"/>
</dbReference>
<evidence type="ECO:0000256" key="1">
    <source>
        <dbReference type="SAM" id="SignalP"/>
    </source>
</evidence>
<proteinExistence type="predicted"/>
<feature type="signal peptide" evidence="1">
    <location>
        <begin position="1"/>
        <end position="28"/>
    </location>
</feature>
<organism evidence="3 4">
    <name type="scientific">Actinoallomurus vinaceus</name>
    <dbReference type="NCBI Taxonomy" id="1080074"/>
    <lineage>
        <taxon>Bacteria</taxon>
        <taxon>Bacillati</taxon>
        <taxon>Actinomycetota</taxon>
        <taxon>Actinomycetes</taxon>
        <taxon>Streptosporangiales</taxon>
        <taxon>Thermomonosporaceae</taxon>
        <taxon>Actinoallomurus</taxon>
    </lineage>
</organism>
<evidence type="ECO:0000313" key="4">
    <source>
        <dbReference type="Proteomes" id="UP001501442"/>
    </source>
</evidence>
<name>A0ABP8UP04_9ACTN</name>
<feature type="chain" id="PRO_5045675936" description="Peptidase C39-like domain-containing protein" evidence="1">
    <location>
        <begin position="29"/>
        <end position="220"/>
    </location>
</feature>
<dbReference type="RefSeq" id="WP_345437593.1">
    <property type="nucleotide sequence ID" value="NZ_BAABHK010000014.1"/>
</dbReference>